<dbReference type="AlphaFoldDB" id="A0A9W4H874"/>
<accession>A0A9W4H874</accession>
<organism evidence="6 7">
    <name type="scientific">Actinacidiphila bryophytorum</name>
    <dbReference type="NCBI Taxonomy" id="1436133"/>
    <lineage>
        <taxon>Bacteria</taxon>
        <taxon>Bacillati</taxon>
        <taxon>Actinomycetota</taxon>
        <taxon>Actinomycetes</taxon>
        <taxon>Kitasatosporales</taxon>
        <taxon>Streptomycetaceae</taxon>
        <taxon>Actinacidiphila</taxon>
    </lineage>
</organism>
<keyword evidence="1" id="KW-0805">Transcription regulation</keyword>
<dbReference type="PROSITE" id="PS50977">
    <property type="entry name" value="HTH_TETR_2"/>
    <property type="match status" value="1"/>
</dbReference>
<keyword evidence="3" id="KW-0804">Transcription</keyword>
<feature type="domain" description="HTH tetR-type" evidence="5">
    <location>
        <begin position="28"/>
        <end position="88"/>
    </location>
</feature>
<dbReference type="InterPro" id="IPR009057">
    <property type="entry name" value="Homeodomain-like_sf"/>
</dbReference>
<name>A0A9W4H874_9ACTN</name>
<dbReference type="InterPro" id="IPR050109">
    <property type="entry name" value="HTH-type_TetR-like_transc_reg"/>
</dbReference>
<evidence type="ECO:0000313" key="7">
    <source>
        <dbReference type="Proteomes" id="UP001153328"/>
    </source>
</evidence>
<dbReference type="GO" id="GO:0003700">
    <property type="term" value="F:DNA-binding transcription factor activity"/>
    <property type="evidence" value="ECO:0007669"/>
    <property type="project" value="TreeGrafter"/>
</dbReference>
<keyword evidence="2 4" id="KW-0238">DNA-binding</keyword>
<dbReference type="PANTHER" id="PTHR30055">
    <property type="entry name" value="HTH-TYPE TRANSCRIPTIONAL REGULATOR RUTR"/>
    <property type="match status" value="1"/>
</dbReference>
<dbReference type="InterPro" id="IPR041674">
    <property type="entry name" value="TetR_C_22"/>
</dbReference>
<reference evidence="6" key="1">
    <citation type="submission" date="2021-06" db="EMBL/GenBank/DDBJ databases">
        <authorList>
            <person name="Arsene-Ploetze F."/>
        </authorList>
    </citation>
    <scope>NUCLEOTIDE SEQUENCE</scope>
    <source>
        <strain evidence="6">SBRY1</strain>
    </source>
</reference>
<evidence type="ECO:0000256" key="4">
    <source>
        <dbReference type="PROSITE-ProRule" id="PRU00335"/>
    </source>
</evidence>
<comment type="caution">
    <text evidence="6">The sequence shown here is derived from an EMBL/GenBank/DDBJ whole genome shotgun (WGS) entry which is preliminary data.</text>
</comment>
<evidence type="ECO:0000313" key="6">
    <source>
        <dbReference type="EMBL" id="CAG7657298.1"/>
    </source>
</evidence>
<dbReference type="EMBL" id="CAJVAX010000022">
    <property type="protein sequence ID" value="CAG7657298.1"/>
    <property type="molecule type" value="Genomic_DNA"/>
</dbReference>
<evidence type="ECO:0000256" key="1">
    <source>
        <dbReference type="ARBA" id="ARBA00023015"/>
    </source>
</evidence>
<dbReference type="GO" id="GO:0000976">
    <property type="term" value="F:transcription cis-regulatory region binding"/>
    <property type="evidence" value="ECO:0007669"/>
    <property type="project" value="TreeGrafter"/>
</dbReference>
<protein>
    <submittedName>
        <fullName evidence="6">Transcriptional regulator, TetR family</fullName>
    </submittedName>
</protein>
<sequence length="208" mass="22067">MAGAAGAAGATGADGGLLRRAPVQRRSTERLERILDACAQLLDEAGYERLSTRAVATRAGVPIGSVYRFFADKRAMADALAHRNLDDFLDRTAARLAQPGTAAGWRAAVEVLVDEYTAMKRTAPGFALLDFGVPGESNDDLAERLPALLGDRLTADPAQPRLRLALVVAVEAADAGLRLAFRTDPDGDPRVVAETKQLVLAYLATVLD</sequence>
<evidence type="ECO:0000256" key="2">
    <source>
        <dbReference type="ARBA" id="ARBA00023125"/>
    </source>
</evidence>
<dbReference type="InterPro" id="IPR001647">
    <property type="entry name" value="HTH_TetR"/>
</dbReference>
<dbReference type="PRINTS" id="PR00455">
    <property type="entry name" value="HTHTETR"/>
</dbReference>
<dbReference type="PANTHER" id="PTHR30055:SF151">
    <property type="entry name" value="TRANSCRIPTIONAL REGULATORY PROTEIN"/>
    <property type="match status" value="1"/>
</dbReference>
<feature type="DNA-binding region" description="H-T-H motif" evidence="4">
    <location>
        <begin position="51"/>
        <end position="70"/>
    </location>
</feature>
<keyword evidence="7" id="KW-1185">Reference proteome</keyword>
<evidence type="ECO:0000256" key="3">
    <source>
        <dbReference type="ARBA" id="ARBA00023163"/>
    </source>
</evidence>
<dbReference type="Pfam" id="PF00440">
    <property type="entry name" value="TetR_N"/>
    <property type="match status" value="1"/>
</dbReference>
<dbReference type="Pfam" id="PF17928">
    <property type="entry name" value="TetR_C_22"/>
    <property type="match status" value="1"/>
</dbReference>
<dbReference type="SUPFAM" id="SSF46689">
    <property type="entry name" value="Homeodomain-like"/>
    <property type="match status" value="1"/>
</dbReference>
<dbReference type="Gene3D" id="1.10.357.10">
    <property type="entry name" value="Tetracycline Repressor, domain 2"/>
    <property type="match status" value="1"/>
</dbReference>
<proteinExistence type="predicted"/>
<dbReference type="RefSeq" id="WP_205045825.1">
    <property type="nucleotide sequence ID" value="NZ_CAJVAX010000022.1"/>
</dbReference>
<gene>
    <name evidence="6" type="ORF">SBRY_80244</name>
</gene>
<evidence type="ECO:0000259" key="5">
    <source>
        <dbReference type="PROSITE" id="PS50977"/>
    </source>
</evidence>
<dbReference type="Proteomes" id="UP001153328">
    <property type="component" value="Unassembled WGS sequence"/>
</dbReference>